<dbReference type="Pfam" id="PF00160">
    <property type="entry name" value="Pro_isomerase"/>
    <property type="match status" value="1"/>
</dbReference>
<dbReference type="Gramene" id="RZC48407">
    <property type="protein sequence ID" value="RZC48407"/>
    <property type="gene ID" value="C5167_016831"/>
</dbReference>
<dbReference type="InterPro" id="IPR002130">
    <property type="entry name" value="Cyclophilin-type_PPIase_dom"/>
</dbReference>
<proteinExistence type="inferred from homology"/>
<dbReference type="PROSITE" id="PS50072">
    <property type="entry name" value="CSA_PPIASE_2"/>
    <property type="match status" value="1"/>
</dbReference>
<protein>
    <recommendedName>
        <fullName evidence="4">Peptidyl-prolyl cis-trans isomerase</fullName>
        <shortName evidence="4">PPIase</shortName>
        <ecNumber evidence="4">5.2.1.8</ecNumber>
    </recommendedName>
</protein>
<dbReference type="PRINTS" id="PR00153">
    <property type="entry name" value="CSAPPISMRASE"/>
</dbReference>
<organism evidence="6 7">
    <name type="scientific">Papaver somniferum</name>
    <name type="common">Opium poppy</name>
    <dbReference type="NCBI Taxonomy" id="3469"/>
    <lineage>
        <taxon>Eukaryota</taxon>
        <taxon>Viridiplantae</taxon>
        <taxon>Streptophyta</taxon>
        <taxon>Embryophyta</taxon>
        <taxon>Tracheophyta</taxon>
        <taxon>Spermatophyta</taxon>
        <taxon>Magnoliopsida</taxon>
        <taxon>Ranunculales</taxon>
        <taxon>Papaveraceae</taxon>
        <taxon>Papaveroideae</taxon>
        <taxon>Papaver</taxon>
    </lineage>
</organism>
<sequence>MNDRFLKIALYQGYTSTKVRKISAAAANVDESKDPSTDPTLLCCAFKKHRIYLFREECPKTVDNFITLCRNGYYNNVIFHEVVRGVVIKTGSPRGPLTNGVSIWGGNFEDKFHESLRDDLPFTVSMDNEGEPNTNGSRFLITDAVAHPERDNKHTVFGRVVKGMDVVQVYYLSSRTCKQTSN</sequence>
<keyword evidence="7" id="KW-1185">Reference proteome</keyword>
<keyword evidence="1 4" id="KW-0697">Rotamase</keyword>
<evidence type="ECO:0000259" key="5">
    <source>
        <dbReference type="PROSITE" id="PS50072"/>
    </source>
</evidence>
<evidence type="ECO:0000256" key="3">
    <source>
        <dbReference type="ARBA" id="ARBA00023235"/>
    </source>
</evidence>
<dbReference type="EC" id="5.2.1.8" evidence="4"/>
<comment type="similarity">
    <text evidence="4">Belongs to the cyclophilin-type PPIase family.</text>
</comment>
<evidence type="ECO:0000256" key="2">
    <source>
        <dbReference type="ARBA" id="ARBA00023186"/>
    </source>
</evidence>
<evidence type="ECO:0000256" key="4">
    <source>
        <dbReference type="RuleBase" id="RU363019"/>
    </source>
</evidence>
<dbReference type="STRING" id="3469.A0A4Y7IHN8"/>
<name>A0A4Y7IHN8_PAPSO</name>
<dbReference type="InterPro" id="IPR044666">
    <property type="entry name" value="Cyclophilin_A-like"/>
</dbReference>
<dbReference type="AlphaFoldDB" id="A0A4Y7IHN8"/>
<keyword evidence="3 4" id="KW-0413">Isomerase</keyword>
<dbReference type="InterPro" id="IPR029000">
    <property type="entry name" value="Cyclophilin-like_dom_sf"/>
</dbReference>
<dbReference type="Gene3D" id="2.40.100.10">
    <property type="entry name" value="Cyclophilin-like"/>
    <property type="match status" value="1"/>
</dbReference>
<dbReference type="PANTHER" id="PTHR45625:SF4">
    <property type="entry name" value="PEPTIDYLPROLYL ISOMERASE DOMAIN AND WD REPEAT-CONTAINING PROTEIN 1"/>
    <property type="match status" value="1"/>
</dbReference>
<accession>A0A4Y7IHN8</accession>
<dbReference type="PANTHER" id="PTHR45625">
    <property type="entry name" value="PEPTIDYL-PROLYL CIS-TRANS ISOMERASE-RELATED"/>
    <property type="match status" value="1"/>
</dbReference>
<evidence type="ECO:0000313" key="7">
    <source>
        <dbReference type="Proteomes" id="UP000316621"/>
    </source>
</evidence>
<gene>
    <name evidence="6" type="ORF">C5167_016831</name>
</gene>
<feature type="domain" description="PPIase cyclophilin-type" evidence="5">
    <location>
        <begin position="51"/>
        <end position="168"/>
    </location>
</feature>
<dbReference type="EMBL" id="CM010716">
    <property type="protein sequence ID" value="RZC48407.1"/>
    <property type="molecule type" value="Genomic_DNA"/>
</dbReference>
<comment type="catalytic activity">
    <reaction evidence="4">
        <text>[protein]-peptidylproline (omega=180) = [protein]-peptidylproline (omega=0)</text>
        <dbReference type="Rhea" id="RHEA:16237"/>
        <dbReference type="Rhea" id="RHEA-COMP:10747"/>
        <dbReference type="Rhea" id="RHEA-COMP:10748"/>
        <dbReference type="ChEBI" id="CHEBI:83833"/>
        <dbReference type="ChEBI" id="CHEBI:83834"/>
        <dbReference type="EC" id="5.2.1.8"/>
    </reaction>
</comment>
<evidence type="ECO:0000256" key="1">
    <source>
        <dbReference type="ARBA" id="ARBA00023110"/>
    </source>
</evidence>
<dbReference type="GO" id="GO:0003755">
    <property type="term" value="F:peptidyl-prolyl cis-trans isomerase activity"/>
    <property type="evidence" value="ECO:0007669"/>
    <property type="project" value="UniProtKB-UniRule"/>
</dbReference>
<keyword evidence="2" id="KW-0143">Chaperone</keyword>
<dbReference type="SUPFAM" id="SSF50891">
    <property type="entry name" value="Cyclophilin-like"/>
    <property type="match status" value="1"/>
</dbReference>
<evidence type="ECO:0000313" key="6">
    <source>
        <dbReference type="EMBL" id="RZC48407.1"/>
    </source>
</evidence>
<reference evidence="6 7" key="1">
    <citation type="journal article" date="2018" name="Science">
        <title>The opium poppy genome and morphinan production.</title>
        <authorList>
            <person name="Guo L."/>
            <person name="Winzer T."/>
            <person name="Yang X."/>
            <person name="Li Y."/>
            <person name="Ning Z."/>
            <person name="He Z."/>
            <person name="Teodor R."/>
            <person name="Lu Y."/>
            <person name="Bowser T.A."/>
            <person name="Graham I.A."/>
            <person name="Ye K."/>
        </authorList>
    </citation>
    <scope>NUCLEOTIDE SEQUENCE [LARGE SCALE GENOMIC DNA]</scope>
    <source>
        <strain evidence="7">cv. HN1</strain>
        <tissue evidence="6">Leaves</tissue>
    </source>
</reference>
<comment type="function">
    <text evidence="4">PPIases accelerate the folding of proteins. It catalyzes the cis-trans isomerization of proline imidic peptide bonds in oligopeptides.</text>
</comment>
<dbReference type="Proteomes" id="UP000316621">
    <property type="component" value="Chromosome 2"/>
</dbReference>